<dbReference type="Proteomes" id="UP000000600">
    <property type="component" value="Unassembled WGS sequence"/>
</dbReference>
<feature type="domain" description="Insertion element IS150 protein InsJ-like helix-turn-helix" evidence="2">
    <location>
        <begin position="80"/>
        <end position="131"/>
    </location>
</feature>
<proteinExistence type="predicted"/>
<name>A0DZ70_PARTE</name>
<dbReference type="InterPro" id="IPR055247">
    <property type="entry name" value="InsJ-like_HTH"/>
</dbReference>
<dbReference type="HOGENOM" id="CLU_1285465_0_0_1"/>
<sequence>MTIQSVSEISIPGDIYKATSDTLLSKIYQKYKQTFQKYQMIHSDESSGDHFSPNSQHINNPNSGLKDNGKKYAVIDHQIRVQLLKRILSKEATIKEAAKEFGVNFSTAKAILQTYRKEGRIGKKKTRDRNKKKKDDSDYHFTYTRKVQSMYDLEREAPQHRRTFSPDLRPADRSINQHPLIVQQQLNFLNSQSQVGSTPNLDEPNAQMALAICQRELAQQKMINMQLLMMLQTYQTQGQQLQIDQVKVESDKQN</sequence>
<evidence type="ECO:0000313" key="4">
    <source>
        <dbReference type="Proteomes" id="UP000000600"/>
    </source>
</evidence>
<feature type="region of interest" description="Disordered" evidence="1">
    <location>
        <begin position="44"/>
        <end position="65"/>
    </location>
</feature>
<dbReference type="AlphaFoldDB" id="A0DZ70"/>
<dbReference type="KEGG" id="ptm:GSPATT00003306001"/>
<reference evidence="3 4" key="1">
    <citation type="journal article" date="2006" name="Nature">
        <title>Global trends of whole-genome duplications revealed by the ciliate Paramecium tetraurelia.</title>
        <authorList>
            <consortium name="Genoscope"/>
            <person name="Aury J.-M."/>
            <person name="Jaillon O."/>
            <person name="Duret L."/>
            <person name="Noel B."/>
            <person name="Jubin C."/>
            <person name="Porcel B.M."/>
            <person name="Segurens B."/>
            <person name="Daubin V."/>
            <person name="Anthouard V."/>
            <person name="Aiach N."/>
            <person name="Arnaiz O."/>
            <person name="Billaut A."/>
            <person name="Beisson J."/>
            <person name="Blanc I."/>
            <person name="Bouhouche K."/>
            <person name="Camara F."/>
            <person name="Duharcourt S."/>
            <person name="Guigo R."/>
            <person name="Gogendeau D."/>
            <person name="Katinka M."/>
            <person name="Keller A.-M."/>
            <person name="Kissmehl R."/>
            <person name="Klotz C."/>
            <person name="Koll F."/>
            <person name="Le Moue A."/>
            <person name="Lepere C."/>
            <person name="Malinsky S."/>
            <person name="Nowacki M."/>
            <person name="Nowak J.K."/>
            <person name="Plattner H."/>
            <person name="Poulain J."/>
            <person name="Ruiz F."/>
            <person name="Serrano V."/>
            <person name="Zagulski M."/>
            <person name="Dessen P."/>
            <person name="Betermier M."/>
            <person name="Weissenbach J."/>
            <person name="Scarpelli C."/>
            <person name="Schachter V."/>
            <person name="Sperling L."/>
            <person name="Meyer E."/>
            <person name="Cohen J."/>
            <person name="Wincker P."/>
        </authorList>
    </citation>
    <scope>NUCLEOTIDE SEQUENCE [LARGE SCALE GENOMIC DNA]</scope>
    <source>
        <strain evidence="3 4">Stock d4-2</strain>
    </source>
</reference>
<dbReference type="OrthoDB" id="308170at2759"/>
<protein>
    <recommendedName>
        <fullName evidence="2">Insertion element IS150 protein InsJ-like helix-turn-helix domain-containing protein</fullName>
    </recommendedName>
</protein>
<dbReference type="Pfam" id="PF13518">
    <property type="entry name" value="HTH_28"/>
    <property type="match status" value="1"/>
</dbReference>
<dbReference type="OMA" id="YHFTYTR"/>
<feature type="compositionally biased region" description="Basic residues" evidence="1">
    <location>
        <begin position="122"/>
        <end position="132"/>
    </location>
</feature>
<dbReference type="EMBL" id="CT868649">
    <property type="protein sequence ID" value="CAK88337.1"/>
    <property type="molecule type" value="Genomic_DNA"/>
</dbReference>
<evidence type="ECO:0000256" key="1">
    <source>
        <dbReference type="SAM" id="MobiDB-lite"/>
    </source>
</evidence>
<keyword evidence="4" id="KW-1185">Reference proteome</keyword>
<dbReference type="InParanoid" id="A0DZ70"/>
<accession>A0DZ70</accession>
<evidence type="ECO:0000313" key="3">
    <source>
        <dbReference type="EMBL" id="CAK88337.1"/>
    </source>
</evidence>
<feature type="region of interest" description="Disordered" evidence="1">
    <location>
        <begin position="120"/>
        <end position="140"/>
    </location>
</feature>
<dbReference type="RefSeq" id="XP_001455734.1">
    <property type="nucleotide sequence ID" value="XM_001455697.2"/>
</dbReference>
<feature type="compositionally biased region" description="Polar residues" evidence="1">
    <location>
        <begin position="52"/>
        <end position="65"/>
    </location>
</feature>
<organism evidence="3 4">
    <name type="scientific">Paramecium tetraurelia</name>
    <dbReference type="NCBI Taxonomy" id="5888"/>
    <lineage>
        <taxon>Eukaryota</taxon>
        <taxon>Sar</taxon>
        <taxon>Alveolata</taxon>
        <taxon>Ciliophora</taxon>
        <taxon>Intramacronucleata</taxon>
        <taxon>Oligohymenophorea</taxon>
        <taxon>Peniculida</taxon>
        <taxon>Parameciidae</taxon>
        <taxon>Paramecium</taxon>
    </lineage>
</organism>
<evidence type="ECO:0000259" key="2">
    <source>
        <dbReference type="Pfam" id="PF13518"/>
    </source>
</evidence>
<gene>
    <name evidence="3" type="ORF">GSPATT00003306001</name>
</gene>
<dbReference type="GeneID" id="5041519"/>